<dbReference type="Pfam" id="PF02653">
    <property type="entry name" value="BPD_transp_2"/>
    <property type="match status" value="1"/>
</dbReference>
<evidence type="ECO:0000313" key="9">
    <source>
        <dbReference type="EMBL" id="MBV0926107.1"/>
    </source>
</evidence>
<evidence type="ECO:0000256" key="3">
    <source>
        <dbReference type="ARBA" id="ARBA00022475"/>
    </source>
</evidence>
<keyword evidence="4" id="KW-0997">Cell inner membrane</keyword>
<dbReference type="GO" id="GO:0022857">
    <property type="term" value="F:transmembrane transporter activity"/>
    <property type="evidence" value="ECO:0007669"/>
    <property type="project" value="InterPro"/>
</dbReference>
<dbReference type="InterPro" id="IPR001851">
    <property type="entry name" value="ABC_transp_permease"/>
</dbReference>
<feature type="transmembrane region" description="Helical" evidence="8">
    <location>
        <begin position="281"/>
        <end position="302"/>
    </location>
</feature>
<keyword evidence="5 8" id="KW-0812">Transmembrane</keyword>
<evidence type="ECO:0000256" key="1">
    <source>
        <dbReference type="ARBA" id="ARBA00004651"/>
    </source>
</evidence>
<feature type="transmembrane region" description="Helical" evidence="8">
    <location>
        <begin position="52"/>
        <end position="71"/>
    </location>
</feature>
<accession>A0A8J7Y8M4</accession>
<feature type="transmembrane region" description="Helical" evidence="8">
    <location>
        <begin position="175"/>
        <end position="198"/>
    </location>
</feature>
<feature type="transmembrane region" description="Helical" evidence="8">
    <location>
        <begin position="257"/>
        <end position="275"/>
    </location>
</feature>
<dbReference type="GO" id="GO:0005886">
    <property type="term" value="C:plasma membrane"/>
    <property type="evidence" value="ECO:0007669"/>
    <property type="project" value="UniProtKB-SubCell"/>
</dbReference>
<name>A0A8J7Y8M4_9EURY</name>
<evidence type="ECO:0000256" key="6">
    <source>
        <dbReference type="ARBA" id="ARBA00022989"/>
    </source>
</evidence>
<keyword evidence="2" id="KW-0813">Transport</keyword>
<dbReference type="AlphaFoldDB" id="A0A8J7Y8M4"/>
<evidence type="ECO:0000256" key="5">
    <source>
        <dbReference type="ARBA" id="ARBA00022692"/>
    </source>
</evidence>
<sequence>MSQSVADVSPFRDRLTISAISQYGPIIGLVGLYVAFALLNDRFLTVGNQVNVLQQVSIIGIMAIGVTFPILCAEIDLSIAQVMEVSGLTIATLAVGARLFEGFAVPVPLAILAGLALGAAFGTVSGYVTARFGVPSFMTTLAMLFLADGFGLIVSNNRPIIGLPESITAIGGSSVFGFPSIVLVFLSLLVVSQLILSYTKFGLYIYAVGGDRTAAERMGINVMAVRMGTLVISGIFAAIAGLVTLGRLGSAVPTMGASLLLPPIAAVILGGANLFGGSGNMVGTLIGVLILGVLGNGLNLMGVDPSGRLVAQGIVLMLAVLANVVGQD</sequence>
<protein>
    <submittedName>
        <fullName evidence="9">ABC transporter permease</fullName>
    </submittedName>
</protein>
<evidence type="ECO:0000256" key="2">
    <source>
        <dbReference type="ARBA" id="ARBA00022448"/>
    </source>
</evidence>
<evidence type="ECO:0000256" key="8">
    <source>
        <dbReference type="SAM" id="Phobius"/>
    </source>
</evidence>
<dbReference type="OrthoDB" id="30958at2157"/>
<dbReference type="PANTHER" id="PTHR32196:SF21">
    <property type="entry name" value="ABC TRANSPORTER PERMEASE PROTEIN YPHD-RELATED"/>
    <property type="match status" value="1"/>
</dbReference>
<feature type="transmembrane region" description="Helical" evidence="8">
    <location>
        <begin position="20"/>
        <end position="40"/>
    </location>
</feature>
<dbReference type="RefSeq" id="WP_162318693.1">
    <property type="nucleotide sequence ID" value="NZ_JAHQXF010000003.1"/>
</dbReference>
<keyword evidence="7 8" id="KW-0472">Membrane</keyword>
<dbReference type="Proteomes" id="UP000766550">
    <property type="component" value="Unassembled WGS sequence"/>
</dbReference>
<keyword evidence="6 8" id="KW-1133">Transmembrane helix</keyword>
<proteinExistence type="predicted"/>
<organism evidence="9 10">
    <name type="scientific">Haloarcula limicola</name>
    <dbReference type="NCBI Taxonomy" id="1429915"/>
    <lineage>
        <taxon>Archaea</taxon>
        <taxon>Methanobacteriati</taxon>
        <taxon>Methanobacteriota</taxon>
        <taxon>Stenosarchaea group</taxon>
        <taxon>Halobacteria</taxon>
        <taxon>Halobacteriales</taxon>
        <taxon>Haloarculaceae</taxon>
        <taxon>Haloarcula</taxon>
    </lineage>
</organism>
<evidence type="ECO:0000256" key="7">
    <source>
        <dbReference type="ARBA" id="ARBA00023136"/>
    </source>
</evidence>
<feature type="transmembrane region" description="Helical" evidence="8">
    <location>
        <begin position="109"/>
        <end position="128"/>
    </location>
</feature>
<feature type="transmembrane region" description="Helical" evidence="8">
    <location>
        <begin position="134"/>
        <end position="154"/>
    </location>
</feature>
<dbReference type="PANTHER" id="PTHR32196">
    <property type="entry name" value="ABC TRANSPORTER PERMEASE PROTEIN YPHD-RELATED-RELATED"/>
    <property type="match status" value="1"/>
</dbReference>
<evidence type="ECO:0000313" key="10">
    <source>
        <dbReference type="Proteomes" id="UP000766550"/>
    </source>
</evidence>
<comment type="subcellular location">
    <subcellularLocation>
        <location evidence="1">Cell membrane</location>
        <topology evidence="1">Multi-pass membrane protein</topology>
    </subcellularLocation>
</comment>
<keyword evidence="10" id="KW-1185">Reference proteome</keyword>
<reference evidence="9 10" key="1">
    <citation type="submission" date="2021-06" db="EMBL/GenBank/DDBJ databases">
        <title>New haloarchaea isolates fom saline soil.</title>
        <authorList>
            <person name="Duran-Viseras A."/>
            <person name="Sanchez-Porro C.S."/>
            <person name="Ventosa A."/>
        </authorList>
    </citation>
    <scope>NUCLEOTIDE SEQUENCE [LARGE SCALE GENOMIC DNA]</scope>
    <source>
        <strain evidence="9 10">JCM 183640</strain>
    </source>
</reference>
<comment type="caution">
    <text evidence="9">The sequence shown here is derived from an EMBL/GenBank/DDBJ whole genome shotgun (WGS) entry which is preliminary data.</text>
</comment>
<dbReference type="CDD" id="cd06579">
    <property type="entry name" value="TM_PBP1_transp_AraH_like"/>
    <property type="match status" value="1"/>
</dbReference>
<dbReference type="EMBL" id="JAHQXF010000003">
    <property type="protein sequence ID" value="MBV0926107.1"/>
    <property type="molecule type" value="Genomic_DNA"/>
</dbReference>
<feature type="transmembrane region" description="Helical" evidence="8">
    <location>
        <begin position="309"/>
        <end position="326"/>
    </location>
</feature>
<keyword evidence="3" id="KW-1003">Cell membrane</keyword>
<feature type="transmembrane region" description="Helical" evidence="8">
    <location>
        <begin position="218"/>
        <end position="245"/>
    </location>
</feature>
<gene>
    <name evidence="9" type="ORF">KTS45_18025</name>
</gene>
<evidence type="ECO:0000256" key="4">
    <source>
        <dbReference type="ARBA" id="ARBA00022519"/>
    </source>
</evidence>